<protein>
    <submittedName>
        <fullName evidence="1">Uncharacterized protein</fullName>
    </submittedName>
</protein>
<evidence type="ECO:0000313" key="1">
    <source>
        <dbReference type="EMBL" id="GIX79977.1"/>
    </source>
</evidence>
<organism evidence="1 2">
    <name type="scientific">Caerostris extrusa</name>
    <name type="common">Bark spider</name>
    <name type="synonym">Caerostris bankana</name>
    <dbReference type="NCBI Taxonomy" id="172846"/>
    <lineage>
        <taxon>Eukaryota</taxon>
        <taxon>Metazoa</taxon>
        <taxon>Ecdysozoa</taxon>
        <taxon>Arthropoda</taxon>
        <taxon>Chelicerata</taxon>
        <taxon>Arachnida</taxon>
        <taxon>Araneae</taxon>
        <taxon>Araneomorphae</taxon>
        <taxon>Entelegynae</taxon>
        <taxon>Araneoidea</taxon>
        <taxon>Araneidae</taxon>
        <taxon>Caerostris</taxon>
    </lineage>
</organism>
<gene>
    <name evidence="1" type="ORF">CEXT_409551</name>
</gene>
<proteinExistence type="predicted"/>
<dbReference type="AlphaFoldDB" id="A0AAV4N917"/>
<evidence type="ECO:0000313" key="2">
    <source>
        <dbReference type="Proteomes" id="UP001054945"/>
    </source>
</evidence>
<name>A0AAV4N917_CAEEX</name>
<comment type="caution">
    <text evidence="1">The sequence shown here is derived from an EMBL/GenBank/DDBJ whole genome shotgun (WGS) entry which is preliminary data.</text>
</comment>
<sequence length="119" mass="13194">MCQEVGHTKEFCSKGNAVAQVTKTDETDSEIKGLNGVKIEINNTGFDGEIPVGETDGKFLRIHLGVEPRKHKKNSVKPTDDHCLNQRFREAKFSVNEVSTSVLAYATCSRLKVVKELLC</sequence>
<dbReference type="Proteomes" id="UP001054945">
    <property type="component" value="Unassembled WGS sequence"/>
</dbReference>
<dbReference type="EMBL" id="BPLR01002990">
    <property type="protein sequence ID" value="GIX79977.1"/>
    <property type="molecule type" value="Genomic_DNA"/>
</dbReference>
<reference evidence="1 2" key="1">
    <citation type="submission" date="2021-06" db="EMBL/GenBank/DDBJ databases">
        <title>Caerostris extrusa draft genome.</title>
        <authorList>
            <person name="Kono N."/>
            <person name="Arakawa K."/>
        </authorList>
    </citation>
    <scope>NUCLEOTIDE SEQUENCE [LARGE SCALE GENOMIC DNA]</scope>
</reference>
<keyword evidence="2" id="KW-1185">Reference proteome</keyword>
<accession>A0AAV4N917</accession>